<evidence type="ECO:0000313" key="2">
    <source>
        <dbReference type="Proteomes" id="UP001466331"/>
    </source>
</evidence>
<dbReference type="Proteomes" id="UP001466331">
    <property type="component" value="Unassembled WGS sequence"/>
</dbReference>
<organism evidence="1 2">
    <name type="scientific">Rarispira pelagica</name>
    <dbReference type="NCBI Taxonomy" id="3141764"/>
    <lineage>
        <taxon>Bacteria</taxon>
        <taxon>Pseudomonadati</taxon>
        <taxon>Spirochaetota</taxon>
        <taxon>Spirochaetia</taxon>
        <taxon>Winmispirales</taxon>
        <taxon>Winmispiraceae</taxon>
        <taxon>Rarispira</taxon>
    </lineage>
</organism>
<keyword evidence="2" id="KW-1185">Reference proteome</keyword>
<evidence type="ECO:0000313" key="1">
    <source>
        <dbReference type="EMBL" id="MEM5947648.1"/>
    </source>
</evidence>
<dbReference type="RefSeq" id="WP_420069090.1">
    <property type="nucleotide sequence ID" value="NZ_JBCHKQ010000001.1"/>
</dbReference>
<dbReference type="EMBL" id="JBCHKQ010000001">
    <property type="protein sequence ID" value="MEM5947648.1"/>
    <property type="molecule type" value="Genomic_DNA"/>
</dbReference>
<comment type="caution">
    <text evidence="1">The sequence shown here is derived from an EMBL/GenBank/DDBJ whole genome shotgun (WGS) entry which is preliminary data.</text>
</comment>
<protein>
    <recommendedName>
        <fullName evidence="3">Helicase XPB/Ssl2 N-terminal domain-containing protein</fullName>
    </recommendedName>
</protein>
<sequence>MDRRRDRAEWVDYLLGLPDKAFLNIIRNYLGRIETPYHKPRFIEKLEKYLSTAETQKAIEDLLSAEDRQVLSIIALSKKPAEKELTDFLSRDGIEDADIKIRQLYDRLLIFPDKEGRLLFTPALKNMLTEKAISVSYAFPPEEGTWPGNTPVTWCTPALISAFFSILIKDPTIITVKGEIKAKKQEEIAEKIADFTENPQRLIAITQALTKLDICTEKDKKTLLKKADNLSQISQSQRLSLFAAASIAEKEDIQKLAKAILLLNHILISGKNYTKRNINRAILFSLGELAEKYGDTIEETLILWGILHKKDTVYTITQAEVPSSAAPQMIIEQTGRINIYPHAKLEDILIPACTADLEKHDIVSHYTISKKSYKNIVEAGIEPGEIPLRLMVTSSAALPHSLSRTLELWQEEAERIRHIEGIIAILQPQYAQLVKKLPGYKHCIREELTENILLIKKDRAEEWQNLLSQAGIEIVLPTESDQEQKDTRLETDIEIPAINIKTEIPPCGNSKRKKELIQELEKKDIPQETKKNILAKIESGFILFSAQMTDANSVQDILEADGLDYQAKIRLIEESLKSGTEKLELEITSPTGTINIKTRPIKLTKENNKHLLLVKNPSGAHPLTIEVAKIKKVKRLPQTLS</sequence>
<proteinExistence type="predicted"/>
<evidence type="ECO:0008006" key="3">
    <source>
        <dbReference type="Google" id="ProtNLM"/>
    </source>
</evidence>
<gene>
    <name evidence="1" type="ORF">WKV44_03730</name>
</gene>
<name>A0ABU9UAG4_9SPIR</name>
<reference evidence="1 2" key="1">
    <citation type="submission" date="2024-03" db="EMBL/GenBank/DDBJ databases">
        <title>Ignisphaera cupida sp. nov., a hyperthermophilic hydrolytic archaeon from a hot spring of Kamchatka, and proposal of Ignisphaeraceae fam. nov.</title>
        <authorList>
            <person name="Podosokorskaya O.A."/>
            <person name="Elcheninov A.G."/>
            <person name="Maltseva A.I."/>
            <person name="Zayulina K.S."/>
            <person name="Novikov A."/>
            <person name="Merkel A.Y."/>
        </authorList>
    </citation>
    <scope>NUCLEOTIDE SEQUENCE [LARGE SCALE GENOMIC DNA]</scope>
    <source>
        <strain evidence="1 2">38H-sp</strain>
    </source>
</reference>
<accession>A0ABU9UAG4</accession>